<evidence type="ECO:0000256" key="1">
    <source>
        <dbReference type="SAM" id="MobiDB-lite"/>
    </source>
</evidence>
<keyword evidence="3" id="KW-1185">Reference proteome</keyword>
<sequence>MTEPGDLRQTYAFSCTGCGHAWKQTYDIVIVTDAEGRRSQTYRIEGRKVRSPLTSPVCPHCDSGRVHAVPVGLAERALEAETVARSRPERGEHTPHLPHGPHLHLRRRSGRTNAQEPARVQDRTDTKDEPPSL</sequence>
<reference evidence="2 3" key="1">
    <citation type="journal article" date="2019" name="Int. J. Syst. Evol. Microbiol.">
        <title>The Global Catalogue of Microorganisms (GCM) 10K type strain sequencing project: providing services to taxonomists for standard genome sequencing and annotation.</title>
        <authorList>
            <consortium name="The Broad Institute Genomics Platform"/>
            <consortium name="The Broad Institute Genome Sequencing Center for Infectious Disease"/>
            <person name="Wu L."/>
            <person name="Ma J."/>
        </authorList>
    </citation>
    <scope>NUCLEOTIDE SEQUENCE [LARGE SCALE GENOMIC DNA]</scope>
    <source>
        <strain evidence="2 3">JCM 4805</strain>
    </source>
</reference>
<feature type="compositionally biased region" description="Basic and acidic residues" evidence="1">
    <location>
        <begin position="82"/>
        <end position="95"/>
    </location>
</feature>
<organism evidence="2 3">
    <name type="scientific">Streptomyces olivaceiscleroticus</name>
    <dbReference type="NCBI Taxonomy" id="68245"/>
    <lineage>
        <taxon>Bacteria</taxon>
        <taxon>Bacillati</taxon>
        <taxon>Actinomycetota</taxon>
        <taxon>Actinomycetes</taxon>
        <taxon>Kitasatosporales</taxon>
        <taxon>Streptomycetaceae</taxon>
        <taxon>Streptomyces</taxon>
    </lineage>
</organism>
<feature type="compositionally biased region" description="Basic residues" evidence="1">
    <location>
        <begin position="99"/>
        <end position="110"/>
    </location>
</feature>
<accession>A0ABN1ARS8</accession>
<evidence type="ECO:0000313" key="3">
    <source>
        <dbReference type="Proteomes" id="UP001500909"/>
    </source>
</evidence>
<feature type="region of interest" description="Disordered" evidence="1">
    <location>
        <begin position="82"/>
        <end position="133"/>
    </location>
</feature>
<dbReference type="EMBL" id="BAAABY010000039">
    <property type="protein sequence ID" value="GAA0482481.1"/>
    <property type="molecule type" value="Genomic_DNA"/>
</dbReference>
<protein>
    <submittedName>
        <fullName evidence="2">Uncharacterized protein</fullName>
    </submittedName>
</protein>
<proteinExistence type="predicted"/>
<evidence type="ECO:0000313" key="2">
    <source>
        <dbReference type="EMBL" id="GAA0482481.1"/>
    </source>
</evidence>
<feature type="compositionally biased region" description="Basic and acidic residues" evidence="1">
    <location>
        <begin position="119"/>
        <end position="133"/>
    </location>
</feature>
<dbReference type="RefSeq" id="WP_346097853.1">
    <property type="nucleotide sequence ID" value="NZ_BAAABY010000039.1"/>
</dbReference>
<gene>
    <name evidence="2" type="ORF">GCM10010361_54190</name>
</gene>
<comment type="caution">
    <text evidence="2">The sequence shown here is derived from an EMBL/GenBank/DDBJ whole genome shotgun (WGS) entry which is preliminary data.</text>
</comment>
<dbReference type="Proteomes" id="UP001500909">
    <property type="component" value="Unassembled WGS sequence"/>
</dbReference>
<name>A0ABN1ARS8_9ACTN</name>